<dbReference type="STRING" id="1128398.Curi_c25670"/>
<dbReference type="KEGG" id="cad:Curi_c25670"/>
<dbReference type="PANTHER" id="PTHR30614:SF0">
    <property type="entry name" value="L-CYSTINE TRANSPORT SYSTEM PERMEASE PROTEIN TCYL"/>
    <property type="match status" value="1"/>
</dbReference>
<evidence type="ECO:0000256" key="5">
    <source>
        <dbReference type="ARBA" id="ARBA00022970"/>
    </source>
</evidence>
<keyword evidence="2 8" id="KW-0813">Transport</keyword>
<accession>K0B306</accession>
<dbReference type="OrthoDB" id="9811552at2"/>
<proteinExistence type="inferred from homology"/>
<feature type="domain" description="ABC transmembrane type-1" evidence="9">
    <location>
        <begin position="19"/>
        <end position="207"/>
    </location>
</feature>
<dbReference type="RefSeq" id="WP_014968696.1">
    <property type="nucleotide sequence ID" value="NC_018664.1"/>
</dbReference>
<dbReference type="eggNOG" id="COG0765">
    <property type="taxonomic scope" value="Bacteria"/>
</dbReference>
<keyword evidence="5" id="KW-0029">Amino-acid transport</keyword>
<dbReference type="PATRIC" id="fig|1128398.3.peg.2642"/>
<dbReference type="CDD" id="cd06261">
    <property type="entry name" value="TM_PBP2"/>
    <property type="match status" value="1"/>
</dbReference>
<dbReference type="NCBIfam" id="TIGR01726">
    <property type="entry name" value="HEQRo_perm_3TM"/>
    <property type="match status" value="1"/>
</dbReference>
<dbReference type="Proteomes" id="UP000006094">
    <property type="component" value="Chromosome"/>
</dbReference>
<evidence type="ECO:0000256" key="6">
    <source>
        <dbReference type="ARBA" id="ARBA00022989"/>
    </source>
</evidence>
<dbReference type="EMBL" id="CP003326">
    <property type="protein sequence ID" value="AFS79562.1"/>
    <property type="molecule type" value="Genomic_DNA"/>
</dbReference>
<comment type="subcellular location">
    <subcellularLocation>
        <location evidence="1 8">Cell membrane</location>
        <topology evidence="1 8">Multi-pass membrane protein</topology>
    </subcellularLocation>
</comment>
<protein>
    <submittedName>
        <fullName evidence="10">Amino acid ABC transporter permease protein YxeN</fullName>
    </submittedName>
</protein>
<evidence type="ECO:0000256" key="3">
    <source>
        <dbReference type="ARBA" id="ARBA00022475"/>
    </source>
</evidence>
<sequence length="221" mass="24783">MKFDFEFAFKLIFIMMKYVKVTLALSVSAMTIGLVSAIIITLIIDARVPFLRKFFKIYISFFRGTPLIAQLFLLYFGLAQVIPAVTKLQPFNAALIIMGMNSAAYMAEVLRGSISSVDKGQMEASLSIGMNYVQAMTRIVFPQAFKIAIPALSNTFINLIKDSSIAFTIGVTEITASAQLEATSSFKYLEAYVNIILIYWVLTSVLGYFQRKLELKLDKER</sequence>
<dbReference type="AlphaFoldDB" id="K0B306"/>
<gene>
    <name evidence="10" type="primary">yxeN</name>
    <name evidence="10" type="ordered locus">Curi_c25670</name>
</gene>
<keyword evidence="6" id="KW-1133">Transmembrane helix</keyword>
<evidence type="ECO:0000256" key="2">
    <source>
        <dbReference type="ARBA" id="ARBA00022448"/>
    </source>
</evidence>
<reference evidence="10 11" key="1">
    <citation type="journal article" date="2012" name="PLoS ONE">
        <title>The purine-utilizing bacterium Clostridium acidurici 9a: a genome-guided metabolic reconsideration.</title>
        <authorList>
            <person name="Hartwich K."/>
            <person name="Poehlein A."/>
            <person name="Daniel R."/>
        </authorList>
    </citation>
    <scope>NUCLEOTIDE SEQUENCE [LARGE SCALE GENOMIC DNA]</scope>
    <source>
        <strain evidence="11">ATCC 7906 / DSM 604 / BCRC 14475 / CIP 104303 / KCTC 5404 / NCIMB 10678 / 9a</strain>
    </source>
</reference>
<keyword evidence="3" id="KW-1003">Cell membrane</keyword>
<dbReference type="SUPFAM" id="SSF161098">
    <property type="entry name" value="MetI-like"/>
    <property type="match status" value="1"/>
</dbReference>
<keyword evidence="4" id="KW-0812">Transmembrane</keyword>
<name>K0B306_GOTA9</name>
<evidence type="ECO:0000313" key="10">
    <source>
        <dbReference type="EMBL" id="AFS79562.1"/>
    </source>
</evidence>
<evidence type="ECO:0000256" key="1">
    <source>
        <dbReference type="ARBA" id="ARBA00004651"/>
    </source>
</evidence>
<organism evidence="10 11">
    <name type="scientific">Gottschalkia acidurici (strain ATCC 7906 / DSM 604 / BCRC 14475 / CIP 104303 / KCTC 5404 / NCIMB 10678 / 9a)</name>
    <name type="common">Clostridium acidurici</name>
    <dbReference type="NCBI Taxonomy" id="1128398"/>
    <lineage>
        <taxon>Bacteria</taxon>
        <taxon>Bacillati</taxon>
        <taxon>Bacillota</taxon>
        <taxon>Tissierellia</taxon>
        <taxon>Tissierellales</taxon>
        <taxon>Gottschalkiaceae</taxon>
        <taxon>Gottschalkia</taxon>
    </lineage>
</organism>
<dbReference type="InterPro" id="IPR043429">
    <property type="entry name" value="ArtM/GltK/GlnP/TcyL/YhdX-like"/>
</dbReference>
<dbReference type="PROSITE" id="PS50928">
    <property type="entry name" value="ABC_TM1"/>
    <property type="match status" value="1"/>
</dbReference>
<dbReference type="GO" id="GO:0015184">
    <property type="term" value="F:L-cystine transmembrane transporter activity"/>
    <property type="evidence" value="ECO:0007669"/>
    <property type="project" value="TreeGrafter"/>
</dbReference>
<dbReference type="InterPro" id="IPR000515">
    <property type="entry name" value="MetI-like"/>
</dbReference>
<dbReference type="InterPro" id="IPR035906">
    <property type="entry name" value="MetI-like_sf"/>
</dbReference>
<evidence type="ECO:0000313" key="11">
    <source>
        <dbReference type="Proteomes" id="UP000006094"/>
    </source>
</evidence>
<keyword evidence="7" id="KW-0472">Membrane</keyword>
<dbReference type="GO" id="GO:0043190">
    <property type="term" value="C:ATP-binding cassette (ABC) transporter complex"/>
    <property type="evidence" value="ECO:0007669"/>
    <property type="project" value="InterPro"/>
</dbReference>
<dbReference type="Gene3D" id="1.10.3720.10">
    <property type="entry name" value="MetI-like"/>
    <property type="match status" value="1"/>
</dbReference>
<dbReference type="HOGENOM" id="CLU_019602_1_4_9"/>
<evidence type="ECO:0000259" key="9">
    <source>
        <dbReference type="PROSITE" id="PS50928"/>
    </source>
</evidence>
<dbReference type="PANTHER" id="PTHR30614">
    <property type="entry name" value="MEMBRANE COMPONENT OF AMINO ACID ABC TRANSPORTER"/>
    <property type="match status" value="1"/>
</dbReference>
<evidence type="ECO:0000256" key="8">
    <source>
        <dbReference type="RuleBase" id="RU363032"/>
    </source>
</evidence>
<keyword evidence="11" id="KW-1185">Reference proteome</keyword>
<dbReference type="InterPro" id="IPR010065">
    <property type="entry name" value="AA_ABC_transptr_permease_3TM"/>
</dbReference>
<comment type="similarity">
    <text evidence="8">Belongs to the binding-protein-dependent transport system permease family.</text>
</comment>
<evidence type="ECO:0000256" key="4">
    <source>
        <dbReference type="ARBA" id="ARBA00022692"/>
    </source>
</evidence>
<dbReference type="Pfam" id="PF00528">
    <property type="entry name" value="BPD_transp_1"/>
    <property type="match status" value="1"/>
</dbReference>
<evidence type="ECO:0000256" key="7">
    <source>
        <dbReference type="ARBA" id="ARBA00023136"/>
    </source>
</evidence>